<feature type="compositionally biased region" description="Polar residues" evidence="11">
    <location>
        <begin position="2101"/>
        <end position="2113"/>
    </location>
</feature>
<dbReference type="Pfam" id="PF15917">
    <property type="entry name" value="Piezo_TM25-28"/>
    <property type="match status" value="1"/>
</dbReference>
<feature type="compositionally biased region" description="Polar residues" evidence="11">
    <location>
        <begin position="1726"/>
        <end position="1744"/>
    </location>
</feature>
<evidence type="ECO:0000256" key="2">
    <source>
        <dbReference type="ARBA" id="ARBA00007821"/>
    </source>
</evidence>
<dbReference type="Pfam" id="PF12166">
    <property type="entry name" value="Piezo_cap"/>
    <property type="match status" value="1"/>
</dbReference>
<evidence type="ECO:0000256" key="6">
    <source>
        <dbReference type="ARBA" id="ARBA00022989"/>
    </source>
</evidence>
<feature type="coiled-coil region" evidence="10">
    <location>
        <begin position="1450"/>
        <end position="1484"/>
    </location>
</feature>
<feature type="domain" description="Piezo TM25-28" evidence="14">
    <location>
        <begin position="1257"/>
        <end position="1581"/>
    </location>
</feature>
<feature type="transmembrane region" description="Helical" evidence="12">
    <location>
        <begin position="1338"/>
        <end position="1357"/>
    </location>
</feature>
<dbReference type="InterPro" id="IPR056768">
    <property type="entry name" value="THU_Piezo"/>
</dbReference>
<keyword evidence="19" id="KW-1185">Reference proteome</keyword>
<organism evidence="18 19">
    <name type="scientific">Cairina moschata</name>
    <name type="common">Muscovy duck</name>
    <dbReference type="NCBI Taxonomy" id="8855"/>
    <lineage>
        <taxon>Eukaryota</taxon>
        <taxon>Metazoa</taxon>
        <taxon>Chordata</taxon>
        <taxon>Craniata</taxon>
        <taxon>Vertebrata</taxon>
        <taxon>Euteleostomi</taxon>
        <taxon>Archelosauria</taxon>
        <taxon>Archosauria</taxon>
        <taxon>Dinosauria</taxon>
        <taxon>Saurischia</taxon>
        <taxon>Theropoda</taxon>
        <taxon>Coelurosauria</taxon>
        <taxon>Aves</taxon>
        <taxon>Neognathae</taxon>
        <taxon>Galloanserae</taxon>
        <taxon>Anseriformes</taxon>
        <taxon>Anatidae</taxon>
        <taxon>Anatinae</taxon>
        <taxon>Cairina</taxon>
    </lineage>
</organism>
<dbReference type="InterPro" id="IPR031334">
    <property type="entry name" value="Piezo_cap_dom"/>
</dbReference>
<feature type="transmembrane region" description="Helical" evidence="12">
    <location>
        <begin position="948"/>
        <end position="966"/>
    </location>
</feature>
<feature type="transmembrane region" description="Helical" evidence="12">
    <location>
        <begin position="1131"/>
        <end position="1147"/>
    </location>
</feature>
<evidence type="ECO:0000259" key="14">
    <source>
        <dbReference type="Pfam" id="PF15917"/>
    </source>
</evidence>
<feature type="transmembrane region" description="Helical" evidence="12">
    <location>
        <begin position="2236"/>
        <end position="2258"/>
    </location>
</feature>
<keyword evidence="4" id="KW-1003">Cell membrane</keyword>
<reference evidence="18" key="1">
    <citation type="submission" date="2018-09" db="EMBL/GenBank/DDBJ databases">
        <title>Common duck and Muscovy duck high density SNP chip.</title>
        <authorList>
            <person name="Vignal A."/>
            <person name="Thebault N."/>
            <person name="Warren W.C."/>
        </authorList>
    </citation>
    <scope>NUCLEOTIDE SEQUENCE [LARGE SCALE GENOMIC DNA]</scope>
</reference>
<feature type="compositionally biased region" description="Low complexity" evidence="11">
    <location>
        <begin position="2075"/>
        <end position="2100"/>
    </location>
</feature>
<feature type="compositionally biased region" description="Basic and acidic residues" evidence="11">
    <location>
        <begin position="836"/>
        <end position="870"/>
    </location>
</feature>
<feature type="transmembrane region" description="Helical" evidence="12">
    <location>
        <begin position="971"/>
        <end position="990"/>
    </location>
</feature>
<feature type="transmembrane region" description="Helical" evidence="12">
    <location>
        <begin position="1278"/>
        <end position="1297"/>
    </location>
</feature>
<feature type="transmembrane region" description="Helical" evidence="12">
    <location>
        <begin position="2338"/>
        <end position="2357"/>
    </location>
</feature>
<evidence type="ECO:0000256" key="9">
    <source>
        <dbReference type="ARBA" id="ARBA00023303"/>
    </source>
</evidence>
<feature type="transmembrane region" description="Helical" evidence="12">
    <location>
        <begin position="580"/>
        <end position="596"/>
    </location>
</feature>
<evidence type="ECO:0000256" key="5">
    <source>
        <dbReference type="ARBA" id="ARBA00022692"/>
    </source>
</evidence>
<feature type="transmembrane region" description="Helical" evidence="12">
    <location>
        <begin position="1107"/>
        <end position="1125"/>
    </location>
</feature>
<evidence type="ECO:0000259" key="16">
    <source>
        <dbReference type="Pfam" id="PF24871"/>
    </source>
</evidence>
<dbReference type="Pfam" id="PF23188">
    <property type="entry name" value="THU_Piezo1"/>
    <property type="match status" value="1"/>
</dbReference>
<feature type="domain" description="Piezo non-specific cation channel cap" evidence="13">
    <location>
        <begin position="2438"/>
        <end position="2723"/>
    </location>
</feature>
<feature type="transmembrane region" description="Helical" evidence="12">
    <location>
        <begin position="266"/>
        <end position="289"/>
    </location>
</feature>
<feature type="region of interest" description="Disordered" evidence="11">
    <location>
        <begin position="835"/>
        <end position="892"/>
    </location>
</feature>
<feature type="transmembrane region" description="Helical" evidence="12">
    <location>
        <begin position="1303"/>
        <end position="1326"/>
    </location>
</feature>
<feature type="transmembrane region" description="Helical" evidence="12">
    <location>
        <begin position="2208"/>
        <end position="2227"/>
    </location>
</feature>
<feature type="transmembrane region" description="Helical" evidence="12">
    <location>
        <begin position="512"/>
        <end position="530"/>
    </location>
</feature>
<evidence type="ECO:0000256" key="10">
    <source>
        <dbReference type="SAM" id="Coils"/>
    </source>
</evidence>
<keyword evidence="3" id="KW-0813">Transport</keyword>
<feature type="transmembrane region" description="Helical" evidence="12">
    <location>
        <begin position="240"/>
        <end position="259"/>
    </location>
</feature>
<evidence type="ECO:0000313" key="19">
    <source>
        <dbReference type="Proteomes" id="UP000694556"/>
    </source>
</evidence>
<feature type="transmembrane region" description="Helical" evidence="12">
    <location>
        <begin position="1207"/>
        <end position="1228"/>
    </location>
</feature>
<feature type="compositionally biased region" description="Basic residues" evidence="11">
    <location>
        <begin position="1576"/>
        <end position="1595"/>
    </location>
</feature>
<feature type="region of interest" description="Disordered" evidence="11">
    <location>
        <begin position="1697"/>
        <end position="1800"/>
    </location>
</feature>
<dbReference type="PANTHER" id="PTHR47049">
    <property type="entry name" value="PIEZO-TYPE MECHANOSENSITIVE ION CHANNEL HOMOLOG"/>
    <property type="match status" value="1"/>
</dbReference>
<dbReference type="Ensembl" id="ENSCMMT00000028028.1">
    <property type="protein sequence ID" value="ENSCMMP00000025616.1"/>
    <property type="gene ID" value="ENSCMMG00000015780.1"/>
</dbReference>
<feature type="region of interest" description="Disordered" evidence="11">
    <location>
        <begin position="2017"/>
        <end position="2046"/>
    </location>
</feature>
<feature type="domain" description="Piezo TM1-24" evidence="16">
    <location>
        <begin position="26"/>
        <end position="371"/>
    </location>
</feature>
<feature type="transmembrane region" description="Helical" evidence="12">
    <location>
        <begin position="689"/>
        <end position="708"/>
    </location>
</feature>
<evidence type="ECO:0000259" key="17">
    <source>
        <dbReference type="Pfam" id="PF24874"/>
    </source>
</evidence>
<evidence type="ECO:0000259" key="13">
    <source>
        <dbReference type="Pfam" id="PF12166"/>
    </source>
</evidence>
<feature type="transmembrane region" description="Helical" evidence="12">
    <location>
        <begin position="339"/>
        <end position="356"/>
    </location>
</feature>
<feature type="transmembrane region" description="Helical" evidence="12">
    <location>
        <begin position="2270"/>
        <end position="2290"/>
    </location>
</feature>
<keyword evidence="7" id="KW-0406">Ion transport</keyword>
<dbReference type="InterPro" id="IPR031805">
    <property type="entry name" value="Piezo_TM25-28"/>
</dbReference>
<evidence type="ECO:0000256" key="12">
    <source>
        <dbReference type="SAM" id="Phobius"/>
    </source>
</evidence>
<dbReference type="InterPro" id="IPR056769">
    <property type="entry name" value="Piezo_TM1-24"/>
</dbReference>
<keyword evidence="10" id="KW-0175">Coiled coil</keyword>
<reference evidence="18" key="2">
    <citation type="submission" date="2025-08" db="UniProtKB">
        <authorList>
            <consortium name="Ensembl"/>
        </authorList>
    </citation>
    <scope>IDENTIFICATION</scope>
</reference>
<feature type="transmembrane region" description="Helical" evidence="12">
    <location>
        <begin position="30"/>
        <end position="47"/>
    </location>
</feature>
<dbReference type="GO" id="GO:0005886">
    <property type="term" value="C:plasma membrane"/>
    <property type="evidence" value="ECO:0007669"/>
    <property type="project" value="UniProtKB-SubCell"/>
</dbReference>
<feature type="transmembrane region" description="Helical" evidence="12">
    <location>
        <begin position="542"/>
        <end position="560"/>
    </location>
</feature>
<feature type="compositionally biased region" description="Acidic residues" evidence="11">
    <location>
        <begin position="465"/>
        <end position="474"/>
    </location>
</feature>
<feature type="transmembrane region" description="Helical" evidence="12">
    <location>
        <begin position="2636"/>
        <end position="2659"/>
    </location>
</feature>
<feature type="transmembrane region" description="Helical" evidence="12">
    <location>
        <begin position="720"/>
        <end position="739"/>
    </location>
</feature>
<evidence type="ECO:0000256" key="11">
    <source>
        <dbReference type="SAM" id="MobiDB-lite"/>
    </source>
</evidence>
<evidence type="ECO:0000256" key="7">
    <source>
        <dbReference type="ARBA" id="ARBA00023065"/>
    </source>
</evidence>
<keyword evidence="6 12" id="KW-1133">Transmembrane helix</keyword>
<feature type="transmembrane region" description="Helical" evidence="12">
    <location>
        <begin position="119"/>
        <end position="140"/>
    </location>
</feature>
<evidence type="ECO:0000313" key="18">
    <source>
        <dbReference type="Ensembl" id="ENSCMMP00000025616.1"/>
    </source>
</evidence>
<feature type="transmembrane region" description="Helical" evidence="12">
    <location>
        <begin position="2302"/>
        <end position="2318"/>
    </location>
</feature>
<comment type="similarity">
    <text evidence="2">Belongs to the PIEZO (TC 1.A.75) family.</text>
</comment>
<keyword evidence="9" id="KW-0407">Ion channel</keyword>
<dbReference type="GO" id="GO:0008381">
    <property type="term" value="F:mechanosensitive monoatomic ion channel activity"/>
    <property type="evidence" value="ECO:0007669"/>
    <property type="project" value="InterPro"/>
</dbReference>
<dbReference type="PANTHER" id="PTHR47049:SF6">
    <property type="entry name" value="PIEZO-TYPE MECHANOSENSITIVE ION CHANNEL COMPONENT"/>
    <property type="match status" value="1"/>
</dbReference>
<feature type="region of interest" description="Disordered" evidence="11">
    <location>
        <begin position="619"/>
        <end position="653"/>
    </location>
</feature>
<dbReference type="InterPro" id="IPR027272">
    <property type="entry name" value="Piezo"/>
</dbReference>
<evidence type="ECO:0000256" key="3">
    <source>
        <dbReference type="ARBA" id="ARBA00022448"/>
    </source>
</evidence>
<name>A0A8C3CUI2_CAIMO</name>
<feature type="region of interest" description="Disordered" evidence="11">
    <location>
        <begin position="2067"/>
        <end position="2113"/>
    </location>
</feature>
<feature type="region of interest" description="Disordered" evidence="11">
    <location>
        <begin position="1485"/>
        <end position="1505"/>
    </location>
</feature>
<evidence type="ECO:0000256" key="8">
    <source>
        <dbReference type="ARBA" id="ARBA00023136"/>
    </source>
</evidence>
<feature type="transmembrane region" description="Helical" evidence="12">
    <location>
        <begin position="1159"/>
        <end position="1180"/>
    </location>
</feature>
<keyword evidence="5 12" id="KW-0812">Transmembrane</keyword>
<accession>A0A8C3CUI2</accession>
<dbReference type="Proteomes" id="UP000694556">
    <property type="component" value="Chromosome 2"/>
</dbReference>
<keyword evidence="8 12" id="KW-0472">Membrane</keyword>
<dbReference type="Pfam" id="PF24871">
    <property type="entry name" value="Piezo_TM1-24"/>
    <property type="match status" value="2"/>
</dbReference>
<feature type="region of interest" description="Disordered" evidence="11">
    <location>
        <begin position="1575"/>
        <end position="1600"/>
    </location>
</feature>
<feature type="domain" description="Piezo THU9 and anchor" evidence="17">
    <location>
        <begin position="2163"/>
        <end position="2400"/>
    </location>
</feature>
<feature type="domain" description="Piezo TM1-24" evidence="16">
    <location>
        <begin position="459"/>
        <end position="799"/>
    </location>
</feature>
<evidence type="ECO:0000256" key="1">
    <source>
        <dbReference type="ARBA" id="ARBA00004651"/>
    </source>
</evidence>
<dbReference type="Pfam" id="PF24874">
    <property type="entry name" value="Piezo_THU9_anchor"/>
    <property type="match status" value="1"/>
</dbReference>
<feature type="compositionally biased region" description="Acidic residues" evidence="11">
    <location>
        <begin position="871"/>
        <end position="892"/>
    </location>
</feature>
<feature type="transmembrane region" description="Helical" evidence="12">
    <location>
        <begin position="1901"/>
        <end position="1928"/>
    </location>
</feature>
<feature type="transmembrane region" description="Helical" evidence="12">
    <location>
        <begin position="2378"/>
        <end position="2402"/>
    </location>
</feature>
<dbReference type="InterPro" id="IPR056770">
    <property type="entry name" value="Piezo_THU9_anchor"/>
</dbReference>
<comment type="subcellular location">
    <subcellularLocation>
        <location evidence="1">Cell membrane</location>
        <topology evidence="1">Multi-pass membrane protein</topology>
    </subcellularLocation>
</comment>
<protein>
    <submittedName>
        <fullName evidence="18">Piezo type mechanosensitive ion channel component 2</fullName>
    </submittedName>
</protein>
<feature type="transmembrane region" description="Helical" evidence="12">
    <location>
        <begin position="2165"/>
        <end position="2188"/>
    </location>
</feature>
<feature type="region of interest" description="Disordered" evidence="11">
    <location>
        <begin position="449"/>
        <end position="476"/>
    </location>
</feature>
<evidence type="ECO:0000256" key="4">
    <source>
        <dbReference type="ARBA" id="ARBA00022475"/>
    </source>
</evidence>
<sequence>MATEVLCGLTFRLLLPVCLAAACAFRYNGLSFVYLIYLLLIPLFSEPTKTTMKGHTGRLLKSLCFTSLSFLLLHIIFQITINSLEAGKTIEPGFNCSTWEKTLRQIGFESVKGADAGNVIRLFVPDIGMFIASLTIWLLCRSMVQKPVTEDAAQCNMQFENEEMAVREKLEPDDALMYEEDLDDEDGGEGEFEETMKLKLLRRIASLASKLREFIGNMITTTGKVVVTILLGSAGMMVPSLTSAVYFLVFLGLCTWWSCCQVFDPLIFSCLCVLMAIFSAGHIIGLYLYQLQFFQEVVPPKDFYARLFGVTSLTQTNCSSTWMIIKNQELHWYHHANPILLLVMYYTLATLIRLWLQEPIVREELEKEDDKEIACSPIPMTAERRRSLWYASHYTTDERKLLSMTQDEYKPSDVLLVTVNGNPSDYHTIHPTLPLENGPAKADLYSTPQYKWEPSDDMSGKKEEEEGEEEEVVTQEEKEDVKLHALVSVFQFIMKQSYICALIAMMAWSITYHSWLTFVLLIWSCTLWMIRDRRKYAMLSSPFMVFYGNLLLILQYIWSIELKNDELPQVSGFLERKEPGELASKILFTITFWLLLRQHLTEQKALQLKEATLSEVKVRSEEDEEKEEELQEGEVAEEEEEEEEEEEDDDEDEQDIMKVLGKLVMAMFIKYWIYVCGGMFFFVSFEGRIVMYKIIYMVLFLFCVALYQVHYEWWRRILKYFWMSVVVYTMLVLIFIYTYQFESFPGLWKNMTGLDESKLEDLGLKRFSVAELFTRIFIPTSFLLACILHLHYFHDRFLQLTDLKAVTSKQDNTIYRLVHQDGSLPDITMMNLTASSEKEEDKMLKEAGEKRMEEPDGEGGKGREEKGKEEEEKDDDKEDDDDEDSESEEEETTDLRNKWHLVIDRLTVLFLKFLEYFHKMQVFVWWLLELHIIKIVSSYIIWVTVKEVSLFNFVFLIAWALALPYAQFRPLASSICTVWTCVIIVCKMLYQLTSIDPSTFSSNCTLPGENETKVDIEELKTSILYSGPVDPAEWVGLRKSYPLLVYLRNNLLMLAILAFEVTIYRHQEYYRCRNNLTVPVTKTIFHDITRAHLDDGLVNCVKYFINYFFYKFGLETCFLLSVNVIGQRMDFYAMIHAFWLIAVLYRRRRKAIAEIWPKYCCFLACIITFQYFLCIGIPPAPCKDYPWRSGNANFNSNIIKWLYFPDFIVRPNPVFLVYDFMLLLCASLQRQTFEDENKAAVRIMAGDNVEICMNLEAASFSQHNPVPDFIYCRSYLDMYKVIIFSYLFWFVLTIIFITGTTRISIFCMGYLVACFYFLLFGGDLLLKPIRSILRYWDWLIAYNVFVITMKNILSIGACGYIESLVKNSCWLIQAFSLACTVKGYRIPTSNVDCKLPSGEAGIIWDSICFAFLLLQRRVFMSYYFLHVVADIKASQILASRGAELFQATIVKAVKARIEEEKKSMDQLKRQMDRIKARQQKYKKGKERMLSMTQESSEGPEIRKVSEEDDEGTISYCCAIIKKILFHIVVRSGNYYLFETDSEEEEEEEKKEEEEPRKKSAFQFVYQAWITDPKTALRQRRKEKKRFQKEEKRRRKGSGDGIERHLHPLTLCCFSSPLDNIIKRIFNILKFTWVLFLATLDSFTAWLNSISREHIDISTVLRIERCMLTREIKKGNVPTRESIHMYYQNHMMKLSKESGLDSIDKNPGQASGLQASERMDSLDSAASRDSISSEPTQVTMLYSRQGTTETIEEVEGEHEEEGAHSASRQDEEEVEDYSLGSEGAVLTPDTDVPLYSTVDSNAEAPPSYSKAVSFEHLPFGSPDDSAGKSLMMVSPDDSRTDRLNDTILPPLTHELTASELLLNKMFHDEELEESEKFYVGQPRVLLLIYALYNTLVARSEMVCYFVIILNHMISASMITLVLPILIFLWAMLSVPRPSKRFWMTAIVYTEVAIVIKYFFQFGFFPWNKFVDYTKDKPYHPPNIIGIEKKEGYVHYDLVQLLALFFHRSILKCHGLWDEDEKGDSSTNKEDTDDELSLTGGRRDSSGSLKSVNLAASVESVHVHFPEQQTAIRRKSSSSASQLSHRSSFSSHRSKRGSTSTRNSSQKGSSVLSIKQKSRKELLMEKFREQMIKAKAFTIKKTLQVYVPIRQFFYNLIHPDYSAVTDVYVLMFLADTVDFIIIVFGFWAFGKHSAAADITSSLSEDQVPEAFLVMVLIQFGTMVVDRALYLKKTVMGKVIFQVILVFGIHFWMFFILPGVTERKFSQNTVAQLWYFVKCVYFGLSAYQIRCGYPTRVLGNFLTKSYNYVNLFLFQGFRLVPFLTELRAVMDWVWTDTTLSLSSWICVEDIYAHIFILKCWRESEKRYPQPRGQKKKKVVKYGMGGMIIVLLICIVWFPLLFMSLIKSVAGITNKPLDVSITITLGGYQPIFTMSAQQNQLQNLNQTGFNAFLGSYRGNTAALQFLEGYGKEDITLADLEGNSNSLWTISPPSREKMIQGLLDFSAEFTVVLSWSIQRNLTLGAKAEIASDKLTFGLPVKTRKDIATMMSGKQLEKTVNTGTPPPMYPYYIKAPSDSLAKPIKQLLTGIWENITVSLVKNVSDEGVREWWVLNQLGKRYKTSEESLELFIFSDKVSPPSLGFLAGYGIMGLYASVVLVIGKFVREFFSGISHSIMFEELPNVDRILKLCTDIFLVRETGELELEEDLYAKLIFLYRSPETMIKWTREKTN</sequence>
<feature type="transmembrane region" description="Helical" evidence="12">
    <location>
        <begin position="1043"/>
        <end position="1064"/>
    </location>
</feature>
<proteinExistence type="inferred from homology"/>
<feature type="compositionally biased region" description="Acidic residues" evidence="11">
    <location>
        <begin position="1749"/>
        <end position="1759"/>
    </location>
</feature>
<feature type="transmembrane region" description="Helical" evidence="12">
    <location>
        <begin position="663"/>
        <end position="683"/>
    </location>
</feature>
<feature type="compositionally biased region" description="Acidic residues" evidence="11">
    <location>
        <begin position="621"/>
        <end position="653"/>
    </location>
</feature>
<reference evidence="18" key="3">
    <citation type="submission" date="2025-09" db="UniProtKB">
        <authorList>
            <consortium name="Ensembl"/>
        </authorList>
    </citation>
    <scope>IDENTIFICATION</scope>
</reference>
<feature type="transmembrane region" description="Helical" evidence="12">
    <location>
        <begin position="59"/>
        <end position="81"/>
    </location>
</feature>
<feature type="transmembrane region" description="Helical" evidence="12">
    <location>
        <begin position="772"/>
        <end position="793"/>
    </location>
</feature>
<evidence type="ECO:0000259" key="15">
    <source>
        <dbReference type="Pfam" id="PF23188"/>
    </source>
</evidence>
<feature type="domain" description="Piezo transmembrane helical unit" evidence="15">
    <location>
        <begin position="1896"/>
        <end position="2016"/>
    </location>
</feature>
<feature type="transmembrane region" description="Helical" evidence="12">
    <location>
        <begin position="1940"/>
        <end position="1958"/>
    </location>
</feature>
<feature type="transmembrane region" description="Helical" evidence="12">
    <location>
        <begin position="922"/>
        <end position="942"/>
    </location>
</feature>